<dbReference type="AlphaFoldDB" id="A0A183HV07"/>
<feature type="region of interest" description="Disordered" evidence="9">
    <location>
        <begin position="28"/>
        <end position="58"/>
    </location>
</feature>
<dbReference type="WBParaSite" id="OFLC_0001131901-mRNA-1">
    <property type="protein sequence ID" value="OFLC_0001131901-mRNA-1"/>
    <property type="gene ID" value="OFLC_0001131901"/>
</dbReference>
<keyword evidence="3 10" id="KW-0812">Transmembrane</keyword>
<evidence type="ECO:0000256" key="4">
    <source>
        <dbReference type="ARBA" id="ARBA00022882"/>
    </source>
</evidence>
<accession>A0A183HV07</accession>
<evidence type="ECO:0000313" key="12">
    <source>
        <dbReference type="Proteomes" id="UP000267606"/>
    </source>
</evidence>
<dbReference type="GO" id="GO:0005891">
    <property type="term" value="C:voltage-gated calcium channel complex"/>
    <property type="evidence" value="ECO:0007669"/>
    <property type="project" value="TreeGrafter"/>
</dbReference>
<reference evidence="13" key="1">
    <citation type="submission" date="2016-06" db="UniProtKB">
        <authorList>
            <consortium name="WormBaseParasite"/>
        </authorList>
    </citation>
    <scope>IDENTIFICATION</scope>
</reference>
<sequence>MMASSTEEDDHHAEDPHKSDLWQQTLQAAVAATSQSEAAKKRQQQRKPMRQSNVVERSERSLLCLTLSNPLRKACITIVEWRPFEWLILLMICANCIALAVYQPYPAQDSDTKNIILVSLWSYELFM</sequence>
<protein>
    <submittedName>
        <fullName evidence="13">Ion_trans domain-containing protein</fullName>
    </submittedName>
</protein>
<dbReference type="Gene3D" id="1.20.120.350">
    <property type="entry name" value="Voltage-gated potassium channels. Chain C"/>
    <property type="match status" value="1"/>
</dbReference>
<reference evidence="11 12" key="2">
    <citation type="submission" date="2018-11" db="EMBL/GenBank/DDBJ databases">
        <authorList>
            <consortium name="Pathogen Informatics"/>
        </authorList>
    </citation>
    <scope>NUCLEOTIDE SEQUENCE [LARGE SCALE GENOMIC DNA]</scope>
</reference>
<name>A0A183HV07_9BILA</name>
<keyword evidence="8" id="KW-0407">Ion channel</keyword>
<dbReference type="GO" id="GO:0098703">
    <property type="term" value="P:calcium ion import across plasma membrane"/>
    <property type="evidence" value="ECO:0007669"/>
    <property type="project" value="TreeGrafter"/>
</dbReference>
<organism evidence="13">
    <name type="scientific">Onchocerca flexuosa</name>
    <dbReference type="NCBI Taxonomy" id="387005"/>
    <lineage>
        <taxon>Eukaryota</taxon>
        <taxon>Metazoa</taxon>
        <taxon>Ecdysozoa</taxon>
        <taxon>Nematoda</taxon>
        <taxon>Chromadorea</taxon>
        <taxon>Rhabditida</taxon>
        <taxon>Spirurina</taxon>
        <taxon>Spiruromorpha</taxon>
        <taxon>Filarioidea</taxon>
        <taxon>Onchocercidae</taxon>
        <taxon>Onchocerca</taxon>
    </lineage>
</organism>
<evidence type="ECO:0000313" key="13">
    <source>
        <dbReference type="WBParaSite" id="OFLC_0001131901-mRNA-1"/>
    </source>
</evidence>
<dbReference type="EMBL" id="UZAJ01016222">
    <property type="protein sequence ID" value="VDO75610.1"/>
    <property type="molecule type" value="Genomic_DNA"/>
</dbReference>
<keyword evidence="2" id="KW-0813">Transport</keyword>
<evidence type="ECO:0000256" key="8">
    <source>
        <dbReference type="ARBA" id="ARBA00023303"/>
    </source>
</evidence>
<gene>
    <name evidence="11" type="ORF">OFLC_LOCUS11320</name>
</gene>
<evidence type="ECO:0000313" key="11">
    <source>
        <dbReference type="EMBL" id="VDO75610.1"/>
    </source>
</evidence>
<keyword evidence="7 10" id="KW-0472">Membrane</keyword>
<dbReference type="InterPro" id="IPR050599">
    <property type="entry name" value="VDCC_alpha-1_subunit"/>
</dbReference>
<proteinExistence type="predicted"/>
<evidence type="ECO:0000256" key="5">
    <source>
        <dbReference type="ARBA" id="ARBA00022989"/>
    </source>
</evidence>
<feature type="transmembrane region" description="Helical" evidence="10">
    <location>
        <begin position="86"/>
        <end position="105"/>
    </location>
</feature>
<dbReference type="PANTHER" id="PTHR45628:SF1">
    <property type="entry name" value="VOLTAGE-DEPENDENT CALCIUM CHANNEL TYPE D SUBUNIT ALPHA-1"/>
    <property type="match status" value="1"/>
</dbReference>
<evidence type="ECO:0000256" key="1">
    <source>
        <dbReference type="ARBA" id="ARBA00004141"/>
    </source>
</evidence>
<feature type="compositionally biased region" description="Low complexity" evidence="9">
    <location>
        <begin position="28"/>
        <end position="37"/>
    </location>
</feature>
<comment type="subcellular location">
    <subcellularLocation>
        <location evidence="1">Membrane</location>
        <topology evidence="1">Multi-pass membrane protein</topology>
    </subcellularLocation>
</comment>
<dbReference type="GO" id="GO:0008331">
    <property type="term" value="F:high voltage-gated calcium channel activity"/>
    <property type="evidence" value="ECO:0007669"/>
    <property type="project" value="TreeGrafter"/>
</dbReference>
<keyword evidence="5 10" id="KW-1133">Transmembrane helix</keyword>
<dbReference type="Proteomes" id="UP000267606">
    <property type="component" value="Unassembled WGS sequence"/>
</dbReference>
<dbReference type="InterPro" id="IPR027359">
    <property type="entry name" value="Volt_channel_dom_sf"/>
</dbReference>
<evidence type="ECO:0000256" key="7">
    <source>
        <dbReference type="ARBA" id="ARBA00023136"/>
    </source>
</evidence>
<dbReference type="PANTHER" id="PTHR45628">
    <property type="entry name" value="VOLTAGE-DEPENDENT CALCIUM CHANNEL TYPE A SUBUNIT ALPHA-1"/>
    <property type="match status" value="1"/>
</dbReference>
<keyword evidence="4" id="KW-0851">Voltage-gated channel</keyword>
<keyword evidence="6" id="KW-0406">Ion transport</keyword>
<keyword evidence="12" id="KW-1185">Reference proteome</keyword>
<evidence type="ECO:0000256" key="6">
    <source>
        <dbReference type="ARBA" id="ARBA00023065"/>
    </source>
</evidence>
<dbReference type="STRING" id="387005.A0A183HV07"/>
<evidence type="ECO:0000256" key="2">
    <source>
        <dbReference type="ARBA" id="ARBA00022448"/>
    </source>
</evidence>
<evidence type="ECO:0000256" key="3">
    <source>
        <dbReference type="ARBA" id="ARBA00022692"/>
    </source>
</evidence>
<evidence type="ECO:0000256" key="10">
    <source>
        <dbReference type="SAM" id="Phobius"/>
    </source>
</evidence>
<evidence type="ECO:0000256" key="9">
    <source>
        <dbReference type="SAM" id="MobiDB-lite"/>
    </source>
</evidence>